<dbReference type="OrthoDB" id="3045818at2759"/>
<feature type="non-terminal residue" evidence="1">
    <location>
        <position position="412"/>
    </location>
</feature>
<accession>A0A4Y7SKB7</accession>
<dbReference type="EMBL" id="QPFP01000097">
    <property type="protein sequence ID" value="TEB22098.1"/>
    <property type="molecule type" value="Genomic_DNA"/>
</dbReference>
<gene>
    <name evidence="1" type="ORF">FA13DRAFT_1671124</name>
</gene>
<dbReference type="STRING" id="71717.A0A4Y7SKB7"/>
<evidence type="ECO:0000313" key="1">
    <source>
        <dbReference type="EMBL" id="TEB22098.1"/>
    </source>
</evidence>
<protein>
    <submittedName>
        <fullName evidence="1">Uncharacterized protein</fullName>
    </submittedName>
</protein>
<comment type="caution">
    <text evidence="1">The sequence shown here is derived from an EMBL/GenBank/DDBJ whole genome shotgun (WGS) entry which is preliminary data.</text>
</comment>
<keyword evidence="2" id="KW-1185">Reference proteome</keyword>
<proteinExistence type="predicted"/>
<reference evidence="1 2" key="1">
    <citation type="journal article" date="2019" name="Nat. Ecol. Evol.">
        <title>Megaphylogeny resolves global patterns of mushroom evolution.</title>
        <authorList>
            <person name="Varga T."/>
            <person name="Krizsan K."/>
            <person name="Foldi C."/>
            <person name="Dima B."/>
            <person name="Sanchez-Garcia M."/>
            <person name="Sanchez-Ramirez S."/>
            <person name="Szollosi G.J."/>
            <person name="Szarkandi J.G."/>
            <person name="Papp V."/>
            <person name="Albert L."/>
            <person name="Andreopoulos W."/>
            <person name="Angelini C."/>
            <person name="Antonin V."/>
            <person name="Barry K.W."/>
            <person name="Bougher N.L."/>
            <person name="Buchanan P."/>
            <person name="Buyck B."/>
            <person name="Bense V."/>
            <person name="Catcheside P."/>
            <person name="Chovatia M."/>
            <person name="Cooper J."/>
            <person name="Damon W."/>
            <person name="Desjardin D."/>
            <person name="Finy P."/>
            <person name="Geml J."/>
            <person name="Haridas S."/>
            <person name="Hughes K."/>
            <person name="Justo A."/>
            <person name="Karasinski D."/>
            <person name="Kautmanova I."/>
            <person name="Kiss B."/>
            <person name="Kocsube S."/>
            <person name="Kotiranta H."/>
            <person name="LaButti K.M."/>
            <person name="Lechner B.E."/>
            <person name="Liimatainen K."/>
            <person name="Lipzen A."/>
            <person name="Lukacs Z."/>
            <person name="Mihaltcheva S."/>
            <person name="Morgado L.N."/>
            <person name="Niskanen T."/>
            <person name="Noordeloos M.E."/>
            <person name="Ohm R.A."/>
            <person name="Ortiz-Santana B."/>
            <person name="Ovrebo C."/>
            <person name="Racz N."/>
            <person name="Riley R."/>
            <person name="Savchenko A."/>
            <person name="Shiryaev A."/>
            <person name="Soop K."/>
            <person name="Spirin V."/>
            <person name="Szebenyi C."/>
            <person name="Tomsovsky M."/>
            <person name="Tulloss R.E."/>
            <person name="Uehling J."/>
            <person name="Grigoriev I.V."/>
            <person name="Vagvolgyi C."/>
            <person name="Papp T."/>
            <person name="Martin F.M."/>
            <person name="Miettinen O."/>
            <person name="Hibbett D.S."/>
            <person name="Nagy L.G."/>
        </authorList>
    </citation>
    <scope>NUCLEOTIDE SEQUENCE [LARGE SCALE GENOMIC DNA]</scope>
    <source>
        <strain evidence="1 2">FP101781</strain>
    </source>
</reference>
<dbReference type="Proteomes" id="UP000298030">
    <property type="component" value="Unassembled WGS sequence"/>
</dbReference>
<dbReference type="AlphaFoldDB" id="A0A4Y7SKB7"/>
<evidence type="ECO:0000313" key="2">
    <source>
        <dbReference type="Proteomes" id="UP000298030"/>
    </source>
</evidence>
<sequence length="412" mass="47496">MSSTLTTMNLLRAQPLARLRATCCSRAMTTTRFPPLRSLPTCVPRLSQARNYAARSRKPNSDKFDTIVAEIARQAEDQAKKGEGFDLAVNDPTALLESLPDERDVEFTVDPKRLKEIRDHAMAHWRRFRRLPPGWQSKWDNWELLFTFYYPTPHYFLLMPQIDIIVNVRYAIPGEVRPLMYNNELEAFFFHVAERGTREDTAANEGPRQIYFMDWQGEDLYSVEEAGTVKDIAQRMIAGGGIQGLKLKKLEPDVEGEKVLERVLECDEAVLPILVEKYLGYTPAPSEELQNKLLEQSEEELGATLEDFAEQPSDEVVKEGSEAHEEIVRMMMEDIENPEEVGEIQVMLESLKQFAPEEVRPLRDLLRLLKHTDPSRYPDLQSIFRRQLMSLEREVQEDGRVLSDLLIKAKSR</sequence>
<name>A0A4Y7SKB7_COPMI</name>
<organism evidence="1 2">
    <name type="scientific">Coprinellus micaceus</name>
    <name type="common">Glistening ink-cap mushroom</name>
    <name type="synonym">Coprinus micaceus</name>
    <dbReference type="NCBI Taxonomy" id="71717"/>
    <lineage>
        <taxon>Eukaryota</taxon>
        <taxon>Fungi</taxon>
        <taxon>Dikarya</taxon>
        <taxon>Basidiomycota</taxon>
        <taxon>Agaricomycotina</taxon>
        <taxon>Agaricomycetes</taxon>
        <taxon>Agaricomycetidae</taxon>
        <taxon>Agaricales</taxon>
        <taxon>Agaricineae</taxon>
        <taxon>Psathyrellaceae</taxon>
        <taxon>Coprinellus</taxon>
    </lineage>
</organism>